<proteinExistence type="predicted"/>
<protein>
    <recommendedName>
        <fullName evidence="3">DUF4270 family protein</fullName>
    </recommendedName>
</protein>
<evidence type="ECO:0000313" key="2">
    <source>
        <dbReference type="Proteomes" id="UP000223913"/>
    </source>
</evidence>
<keyword evidence="2" id="KW-1185">Reference proteome</keyword>
<dbReference type="AlphaFoldDB" id="A0A2D0N3T1"/>
<dbReference type="OrthoDB" id="1466062at2"/>
<evidence type="ECO:0000313" key="1">
    <source>
        <dbReference type="EMBL" id="PHN03181.1"/>
    </source>
</evidence>
<dbReference type="EMBL" id="PDUD01000033">
    <property type="protein sequence ID" value="PHN03181.1"/>
    <property type="molecule type" value="Genomic_DNA"/>
</dbReference>
<reference evidence="1 2" key="1">
    <citation type="submission" date="2017-10" db="EMBL/GenBank/DDBJ databases">
        <title>The draft genome sequence of Lewinella nigricans NBRC 102662.</title>
        <authorList>
            <person name="Wang K."/>
        </authorList>
    </citation>
    <scope>NUCLEOTIDE SEQUENCE [LARGE SCALE GENOMIC DNA]</scope>
    <source>
        <strain evidence="1 2">NBRC 102662</strain>
    </source>
</reference>
<comment type="caution">
    <text evidence="1">The sequence shown here is derived from an EMBL/GenBank/DDBJ whole genome shotgun (WGS) entry which is preliminary data.</text>
</comment>
<accession>A0A2D0N3T1</accession>
<organism evidence="1 2">
    <name type="scientific">Flavilitoribacter nigricans (strain ATCC 23147 / DSM 23189 / NBRC 102662 / NCIMB 1420 / SS-2)</name>
    <name type="common">Lewinella nigricans</name>
    <dbReference type="NCBI Taxonomy" id="1122177"/>
    <lineage>
        <taxon>Bacteria</taxon>
        <taxon>Pseudomonadati</taxon>
        <taxon>Bacteroidota</taxon>
        <taxon>Saprospiria</taxon>
        <taxon>Saprospirales</taxon>
        <taxon>Lewinellaceae</taxon>
        <taxon>Flavilitoribacter</taxon>
    </lineage>
</organism>
<sequence>MNNNMQMNNFWERLFPVTIIFAFFLGSCADPTFVGEDILDDDRINATFTDTITIESRTVRGDSVLTYSPGPIWLSAYLLGDYQDPIFGNTYSEIYAQPTLELSQLSYLRPDFEKASLDSVVLVLPYNGDGFYGNTEQQFSINVYELMDSMSRDSLYYSASKLATGTLIGSKTFTPSLDSVTFIDYRTTSPDTVSLSQLRIPLEGIFGRRLIFADTSNYLTNADFLRFFRGVSIQPSTPTDGMISFDLVPTNGAYDAGIYVYFKRDTIPTQYRFPISYSSPVSAYMNNDYTGSVVEPAIGNADFSDSLAFVQGTEGLLLELNFPNLEGLRDVVVNKAELLVPVASVSGDNPDLFPSAERLYAFYYNEDAIGNYVPIDDVLLPNSGVIDVVFGGLVEEGANGEPDIYRLNISAWFQEMLKDDRESDIPDVIYLTPSPRSERVSRSILYGAQHPQYPIKLNLTYTSQ</sequence>
<dbReference type="Proteomes" id="UP000223913">
    <property type="component" value="Unassembled WGS sequence"/>
</dbReference>
<name>A0A2D0N3T1_FLAN2</name>
<dbReference type="Pfam" id="PF14092">
    <property type="entry name" value="DUF4270"/>
    <property type="match status" value="1"/>
</dbReference>
<dbReference type="InterPro" id="IPR025366">
    <property type="entry name" value="DUF4270"/>
</dbReference>
<evidence type="ECO:0008006" key="3">
    <source>
        <dbReference type="Google" id="ProtNLM"/>
    </source>
</evidence>
<gene>
    <name evidence="1" type="ORF">CRP01_27695</name>
</gene>